<dbReference type="PANTHER" id="PTHR46776">
    <property type="entry name" value="CYCLIN-DEPENDENT KINASE INHIBITOR 4-RELATED"/>
    <property type="match status" value="1"/>
</dbReference>
<comment type="similarity">
    <text evidence="2">Belongs to the CDI family. ICK/KRP subfamily.</text>
</comment>
<evidence type="ECO:0000256" key="2">
    <source>
        <dbReference type="ARBA" id="ARBA00010274"/>
    </source>
</evidence>
<feature type="compositionally biased region" description="Basic and acidic residues" evidence="5">
    <location>
        <begin position="162"/>
        <end position="174"/>
    </location>
</feature>
<feature type="compositionally biased region" description="Polar residues" evidence="5">
    <location>
        <begin position="83"/>
        <end position="100"/>
    </location>
</feature>
<dbReference type="Pfam" id="PF02234">
    <property type="entry name" value="CDI"/>
    <property type="match status" value="1"/>
</dbReference>
<feature type="region of interest" description="Disordered" evidence="5">
    <location>
        <begin position="70"/>
        <end position="208"/>
    </location>
</feature>
<dbReference type="Gene3D" id="4.10.365.10">
    <property type="entry name" value="p27"/>
    <property type="match status" value="1"/>
</dbReference>
<sequence>MGKYMRKSKNASDVALLDLSHTQSSLGVRTRAKTLAIQRLQRSTEAVAGGSSTGCADCGSYMQLRNRRLQKPPIGPYPRTHKPSLQNSCPSQKPTQNQDQSPRASSRLRHASSSNSSSVNKGSGCFDGLEKEDNNLPESNGAVEENDNKGDNFGVEASFGENLHEFEGRERTTRESTPCSFIRDPDAIQTPPGSSTRRRPTDTSQVQSRIQNSLLSHIPPTNEVDEFFSDAEVQQQRQFIEKYNYDPVNDKPLPGRYEWETVNP</sequence>
<evidence type="ECO:0000256" key="5">
    <source>
        <dbReference type="SAM" id="MobiDB-lite"/>
    </source>
</evidence>
<keyword evidence="8" id="KW-1185">Reference proteome</keyword>
<dbReference type="AlphaFoldDB" id="A0AAV0CCL1"/>
<proteinExistence type="inferred from homology"/>
<name>A0AAV0CCL1_9ASTE</name>
<evidence type="ECO:0000256" key="3">
    <source>
        <dbReference type="ARBA" id="ARBA00023013"/>
    </source>
</evidence>
<keyword evidence="4" id="KW-0131">Cell cycle</keyword>
<dbReference type="InterPro" id="IPR003175">
    <property type="entry name" value="CDI_dom"/>
</dbReference>
<gene>
    <name evidence="7" type="ORF">CEPIT_LOCUS4070</name>
</gene>
<feature type="compositionally biased region" description="Low complexity" evidence="5">
    <location>
        <begin position="101"/>
        <end position="118"/>
    </location>
</feature>
<protein>
    <recommendedName>
        <fullName evidence="6">Cyclin-dependent kinase inhibitor domain-containing protein</fullName>
    </recommendedName>
</protein>
<reference evidence="7" key="1">
    <citation type="submission" date="2022-07" db="EMBL/GenBank/DDBJ databases">
        <authorList>
            <person name="Macas J."/>
            <person name="Novak P."/>
            <person name="Neumann P."/>
        </authorList>
    </citation>
    <scope>NUCLEOTIDE SEQUENCE</scope>
</reference>
<dbReference type="InterPro" id="IPR044275">
    <property type="entry name" value="KRP"/>
</dbReference>
<dbReference type="EMBL" id="CAMAPF010000021">
    <property type="protein sequence ID" value="CAH9071770.1"/>
    <property type="molecule type" value="Genomic_DNA"/>
</dbReference>
<comment type="subcellular location">
    <subcellularLocation>
        <location evidence="1">Nucleus</location>
        <location evidence="1">Nucleoplasm</location>
    </subcellularLocation>
</comment>
<evidence type="ECO:0000256" key="1">
    <source>
        <dbReference type="ARBA" id="ARBA00004642"/>
    </source>
</evidence>
<dbReference type="PIRSF" id="PIRSF017811">
    <property type="entry name" value="CDK_inhib_pln"/>
    <property type="match status" value="1"/>
</dbReference>
<dbReference type="GO" id="GO:0051726">
    <property type="term" value="P:regulation of cell cycle"/>
    <property type="evidence" value="ECO:0007669"/>
    <property type="project" value="InterPro"/>
</dbReference>
<accession>A0AAV0CCL1</accession>
<keyword evidence="3" id="KW-0649">Protein kinase inhibitor</keyword>
<evidence type="ECO:0000256" key="4">
    <source>
        <dbReference type="ARBA" id="ARBA00023306"/>
    </source>
</evidence>
<dbReference type="Proteomes" id="UP001152523">
    <property type="component" value="Unassembled WGS sequence"/>
</dbReference>
<evidence type="ECO:0000313" key="7">
    <source>
        <dbReference type="EMBL" id="CAH9071770.1"/>
    </source>
</evidence>
<comment type="caution">
    <text evidence="7">The sequence shown here is derived from an EMBL/GenBank/DDBJ whole genome shotgun (WGS) entry which is preliminary data.</text>
</comment>
<evidence type="ECO:0000259" key="6">
    <source>
        <dbReference type="Pfam" id="PF02234"/>
    </source>
</evidence>
<feature type="region of interest" description="Disordered" evidence="5">
    <location>
        <begin position="245"/>
        <end position="264"/>
    </location>
</feature>
<dbReference type="GO" id="GO:0005654">
    <property type="term" value="C:nucleoplasm"/>
    <property type="evidence" value="ECO:0007669"/>
    <property type="project" value="UniProtKB-SubCell"/>
</dbReference>
<organism evidence="7 8">
    <name type="scientific">Cuscuta epithymum</name>
    <dbReference type="NCBI Taxonomy" id="186058"/>
    <lineage>
        <taxon>Eukaryota</taxon>
        <taxon>Viridiplantae</taxon>
        <taxon>Streptophyta</taxon>
        <taxon>Embryophyta</taxon>
        <taxon>Tracheophyta</taxon>
        <taxon>Spermatophyta</taxon>
        <taxon>Magnoliopsida</taxon>
        <taxon>eudicotyledons</taxon>
        <taxon>Gunneridae</taxon>
        <taxon>Pentapetalae</taxon>
        <taxon>asterids</taxon>
        <taxon>lamiids</taxon>
        <taxon>Solanales</taxon>
        <taxon>Convolvulaceae</taxon>
        <taxon>Cuscuteae</taxon>
        <taxon>Cuscuta</taxon>
        <taxon>Cuscuta subgen. Cuscuta</taxon>
    </lineage>
</organism>
<evidence type="ECO:0000313" key="8">
    <source>
        <dbReference type="Proteomes" id="UP001152523"/>
    </source>
</evidence>
<feature type="domain" description="Cyclin-dependent kinase inhibitor" evidence="6">
    <location>
        <begin position="218"/>
        <end position="262"/>
    </location>
</feature>
<dbReference type="InterPro" id="IPR044898">
    <property type="entry name" value="CDI_dom_sf"/>
</dbReference>
<dbReference type="GO" id="GO:0004861">
    <property type="term" value="F:cyclin-dependent protein serine/threonine kinase inhibitor activity"/>
    <property type="evidence" value="ECO:0007669"/>
    <property type="project" value="InterPro"/>
</dbReference>